<dbReference type="GeneID" id="54466789"/>
<dbReference type="RefSeq" id="XP_033572367.1">
    <property type="nucleotide sequence ID" value="XM_033725896.1"/>
</dbReference>
<dbReference type="EMBL" id="MU003709">
    <property type="protein sequence ID" value="KAF2805403.1"/>
    <property type="molecule type" value="Genomic_DNA"/>
</dbReference>
<reference evidence="1 3" key="1">
    <citation type="journal article" date="2020" name="Stud. Mycol.">
        <title>101 Dothideomycetes genomes: a test case for predicting lifestyles and emergence of pathogens.</title>
        <authorList>
            <person name="Haridas S."/>
            <person name="Albert R."/>
            <person name="Binder M."/>
            <person name="Bloem J."/>
            <person name="Labutti K."/>
            <person name="Salamov A."/>
            <person name="Andreopoulos B."/>
            <person name="Baker S."/>
            <person name="Barry K."/>
            <person name="Bills G."/>
            <person name="Bluhm B."/>
            <person name="Cannon C."/>
            <person name="Castanera R."/>
            <person name="Culley D."/>
            <person name="Daum C."/>
            <person name="Ezra D."/>
            <person name="Gonzalez J."/>
            <person name="Henrissat B."/>
            <person name="Kuo A."/>
            <person name="Liang C."/>
            <person name="Lipzen A."/>
            <person name="Lutzoni F."/>
            <person name="Magnuson J."/>
            <person name="Mondo S."/>
            <person name="Nolan M."/>
            <person name="Ohm R."/>
            <person name="Pangilinan J."/>
            <person name="Park H.-J."/>
            <person name="Ramirez L."/>
            <person name="Alfaro M."/>
            <person name="Sun H."/>
            <person name="Tritt A."/>
            <person name="Yoshinaga Y."/>
            <person name="Zwiers L.-H."/>
            <person name="Turgeon B."/>
            <person name="Goodwin S."/>
            <person name="Spatafora J."/>
            <person name="Crous P."/>
            <person name="Grigoriev I."/>
        </authorList>
    </citation>
    <scope>NUCLEOTIDE SEQUENCE</scope>
    <source>
        <strain evidence="1 3">CBS 304.34</strain>
    </source>
</reference>
<dbReference type="OrthoDB" id="432970at2759"/>
<gene>
    <name evidence="1 3" type="ORF">BDZ99DRAFT_524378</name>
</gene>
<protein>
    <submittedName>
        <fullName evidence="1 3">Uncharacterized protein</fullName>
    </submittedName>
</protein>
<evidence type="ECO:0000313" key="3">
    <source>
        <dbReference type="RefSeq" id="XP_033572367.1"/>
    </source>
</evidence>
<organism evidence="1">
    <name type="scientific">Mytilinidion resinicola</name>
    <dbReference type="NCBI Taxonomy" id="574789"/>
    <lineage>
        <taxon>Eukaryota</taxon>
        <taxon>Fungi</taxon>
        <taxon>Dikarya</taxon>
        <taxon>Ascomycota</taxon>
        <taxon>Pezizomycotina</taxon>
        <taxon>Dothideomycetes</taxon>
        <taxon>Pleosporomycetidae</taxon>
        <taxon>Mytilinidiales</taxon>
        <taxon>Mytilinidiaceae</taxon>
        <taxon>Mytilinidion</taxon>
    </lineage>
</organism>
<proteinExistence type="predicted"/>
<evidence type="ECO:0000313" key="2">
    <source>
        <dbReference type="Proteomes" id="UP000504636"/>
    </source>
</evidence>
<reference evidence="3" key="3">
    <citation type="submission" date="2025-04" db="UniProtKB">
        <authorList>
            <consortium name="RefSeq"/>
        </authorList>
    </citation>
    <scope>IDENTIFICATION</scope>
    <source>
        <strain evidence="3">CBS 304.34</strain>
    </source>
</reference>
<name>A0A6A6YA47_9PEZI</name>
<reference evidence="3" key="2">
    <citation type="submission" date="2020-04" db="EMBL/GenBank/DDBJ databases">
        <authorList>
            <consortium name="NCBI Genome Project"/>
        </authorList>
    </citation>
    <scope>NUCLEOTIDE SEQUENCE</scope>
    <source>
        <strain evidence="3">CBS 304.34</strain>
    </source>
</reference>
<keyword evidence="2" id="KW-1185">Reference proteome</keyword>
<dbReference type="AlphaFoldDB" id="A0A6A6YA47"/>
<evidence type="ECO:0000313" key="1">
    <source>
        <dbReference type="EMBL" id="KAF2805403.1"/>
    </source>
</evidence>
<dbReference type="Proteomes" id="UP000504636">
    <property type="component" value="Unplaced"/>
</dbReference>
<sequence length="258" mass="29867">MKDTPDMRVLLRASSVILAWFLMICQKTMNVDVRFAFVDGGFVHTFLHDVAPLGVRRYGVPLALDLDWRLKLAVIYGWRCDFSVCGMAAALFSLLGGYVRHIEEIHVVPNARWTPRQWSQYGMRDGSTYTHTLFRIELHNGQKWALDLSGFQHGWRHALTPWEQFCTTRMKGEHFQLANLGDELAKWTALAAISEPHAFGVEVDRIVREAIQTCFGTDNDIARNRVFEMAHEDDFQELFKSSVGTFEEMLDRNLHRWF</sequence>
<accession>A0A6A6YA47</accession>